<name>A0A7W8GIB4_9DEIO</name>
<gene>
    <name evidence="1" type="ORF">HNQ09_003639</name>
</gene>
<sequence>MNGPKNAHAHASFLLGVLPPPDLGARVDAFRARLGRRESAPHVTVKARSGLGADLGWVPAARAVVAGSAPLALRVGGARVFAGGRAVYLAVDSPDVVALHLRLLEALEPAARFGYEGPAMTPHLTLALRRRGENLGAVLDAARAEFADLEARPLTFTAREVWRLRKPGPGGLYRPEEAWPLRVED</sequence>
<dbReference type="RefSeq" id="WP_184031829.1">
    <property type="nucleotide sequence ID" value="NZ_JACHFN010000021.1"/>
</dbReference>
<evidence type="ECO:0000313" key="2">
    <source>
        <dbReference type="Proteomes" id="UP000525389"/>
    </source>
</evidence>
<comment type="caution">
    <text evidence="1">The sequence shown here is derived from an EMBL/GenBank/DDBJ whole genome shotgun (WGS) entry which is preliminary data.</text>
</comment>
<dbReference type="Gene3D" id="3.90.1140.10">
    <property type="entry name" value="Cyclic phosphodiesterase"/>
    <property type="match status" value="1"/>
</dbReference>
<dbReference type="AlphaFoldDB" id="A0A7W8GIB4"/>
<dbReference type="InterPro" id="IPR009097">
    <property type="entry name" value="Cyclic_Pdiesterase"/>
</dbReference>
<dbReference type="Pfam" id="PF13563">
    <property type="entry name" value="2_5_RNA_ligase2"/>
    <property type="match status" value="1"/>
</dbReference>
<dbReference type="Proteomes" id="UP000525389">
    <property type="component" value="Unassembled WGS sequence"/>
</dbReference>
<protein>
    <submittedName>
        <fullName evidence="1">2'-5' RNA ligase</fullName>
    </submittedName>
</protein>
<dbReference type="EMBL" id="JACHFN010000021">
    <property type="protein sequence ID" value="MBB5236171.1"/>
    <property type="molecule type" value="Genomic_DNA"/>
</dbReference>
<proteinExistence type="predicted"/>
<evidence type="ECO:0000313" key="1">
    <source>
        <dbReference type="EMBL" id="MBB5236171.1"/>
    </source>
</evidence>
<dbReference type="SUPFAM" id="SSF55144">
    <property type="entry name" value="LigT-like"/>
    <property type="match status" value="1"/>
</dbReference>
<reference evidence="1 2" key="1">
    <citation type="submission" date="2020-08" db="EMBL/GenBank/DDBJ databases">
        <title>Genomic Encyclopedia of Type Strains, Phase IV (KMG-IV): sequencing the most valuable type-strain genomes for metagenomic binning, comparative biology and taxonomic classification.</title>
        <authorList>
            <person name="Goeker M."/>
        </authorList>
    </citation>
    <scope>NUCLEOTIDE SEQUENCE [LARGE SCALE GENOMIC DNA]</scope>
    <source>
        <strain evidence="1 2">DSM 101791</strain>
    </source>
</reference>
<organism evidence="1 2">
    <name type="scientific">Deinococcus budaensis</name>
    <dbReference type="NCBI Taxonomy" id="1665626"/>
    <lineage>
        <taxon>Bacteria</taxon>
        <taxon>Thermotogati</taxon>
        <taxon>Deinococcota</taxon>
        <taxon>Deinococci</taxon>
        <taxon>Deinococcales</taxon>
        <taxon>Deinococcaceae</taxon>
        <taxon>Deinococcus</taxon>
    </lineage>
</organism>
<keyword evidence="1" id="KW-0436">Ligase</keyword>
<accession>A0A7W8GIB4</accession>
<keyword evidence="2" id="KW-1185">Reference proteome</keyword>
<dbReference type="GO" id="GO:0016874">
    <property type="term" value="F:ligase activity"/>
    <property type="evidence" value="ECO:0007669"/>
    <property type="project" value="UniProtKB-KW"/>
</dbReference>